<sequence>MVSVVFTPPCPRAPPWPRSDSRPTGRSGGCCCVGESWRRALGTPQFPDTVNLLIPLTQETPCAEDDRGSASVDLQDGGYLIALRPHQGVQADGRRGETSFLPAIAMLGCQGLDHYRGSRVGLAECLVMARSLVCPGEDEANGSLDGRVTYLHDEVLQSWLCEGDVLDVVLLAGAWPGLGISDVVTAAQKWLDSRAAVEVSEASHSDIAPSLLHGTGLEAVAEVDCGSCSSGAGQ</sequence>
<accession>A0A813LKV3</accession>
<gene>
    <name evidence="2" type="ORF">PGLA2088_LOCUS47005</name>
</gene>
<organism evidence="2 3">
    <name type="scientific">Polarella glacialis</name>
    <name type="common">Dinoflagellate</name>
    <dbReference type="NCBI Taxonomy" id="89957"/>
    <lineage>
        <taxon>Eukaryota</taxon>
        <taxon>Sar</taxon>
        <taxon>Alveolata</taxon>
        <taxon>Dinophyceae</taxon>
        <taxon>Suessiales</taxon>
        <taxon>Suessiaceae</taxon>
        <taxon>Polarella</taxon>
    </lineage>
</organism>
<protein>
    <submittedName>
        <fullName evidence="2">Uncharacterized protein</fullName>
    </submittedName>
</protein>
<dbReference type="Proteomes" id="UP000626109">
    <property type="component" value="Unassembled WGS sequence"/>
</dbReference>
<dbReference type="AlphaFoldDB" id="A0A813LKV3"/>
<dbReference type="EMBL" id="CAJNNW010036383">
    <property type="protein sequence ID" value="CAE8733816.1"/>
    <property type="molecule type" value="Genomic_DNA"/>
</dbReference>
<feature type="compositionally biased region" description="Pro residues" evidence="1">
    <location>
        <begin position="8"/>
        <end position="17"/>
    </location>
</feature>
<name>A0A813LKV3_POLGL</name>
<proteinExistence type="predicted"/>
<feature type="region of interest" description="Disordered" evidence="1">
    <location>
        <begin position="1"/>
        <end position="25"/>
    </location>
</feature>
<evidence type="ECO:0000256" key="1">
    <source>
        <dbReference type="SAM" id="MobiDB-lite"/>
    </source>
</evidence>
<feature type="non-terminal residue" evidence="2">
    <location>
        <position position="234"/>
    </location>
</feature>
<reference evidence="2" key="1">
    <citation type="submission" date="2021-02" db="EMBL/GenBank/DDBJ databases">
        <authorList>
            <person name="Dougan E. K."/>
            <person name="Rhodes N."/>
            <person name="Thang M."/>
            <person name="Chan C."/>
        </authorList>
    </citation>
    <scope>NUCLEOTIDE SEQUENCE</scope>
</reference>
<comment type="caution">
    <text evidence="2">The sequence shown here is derived from an EMBL/GenBank/DDBJ whole genome shotgun (WGS) entry which is preliminary data.</text>
</comment>
<evidence type="ECO:0000313" key="2">
    <source>
        <dbReference type="EMBL" id="CAE8733816.1"/>
    </source>
</evidence>
<evidence type="ECO:0000313" key="3">
    <source>
        <dbReference type="Proteomes" id="UP000626109"/>
    </source>
</evidence>